<evidence type="ECO:0000313" key="12">
    <source>
        <dbReference type="EMBL" id="PMR79675.1"/>
    </source>
</evidence>
<dbReference type="GO" id="GO:0046942">
    <property type="term" value="P:carboxylic acid transport"/>
    <property type="evidence" value="ECO:0007669"/>
    <property type="project" value="UniProtKB-ARBA"/>
</dbReference>
<dbReference type="OrthoDB" id="9764416at2"/>
<evidence type="ECO:0000256" key="8">
    <source>
        <dbReference type="ARBA" id="ARBA00023136"/>
    </source>
</evidence>
<keyword evidence="9" id="KW-0406">Ion transport</keyword>
<dbReference type="InterPro" id="IPR038377">
    <property type="entry name" value="Na/Glc_symporter_sf"/>
</dbReference>
<gene>
    <name evidence="12" type="ORF">C1H70_11275</name>
</gene>
<proteinExistence type="inferred from homology"/>
<dbReference type="Pfam" id="PF00474">
    <property type="entry name" value="SSF"/>
    <property type="match status" value="2"/>
</dbReference>
<accession>A0A2N7UGY9</accession>
<keyword evidence="9" id="KW-0915">Sodium</keyword>
<dbReference type="GO" id="GO:0006814">
    <property type="term" value="P:sodium ion transport"/>
    <property type="evidence" value="ECO:0007669"/>
    <property type="project" value="UniProtKB-KW"/>
</dbReference>
<evidence type="ECO:0000256" key="5">
    <source>
        <dbReference type="ARBA" id="ARBA00022692"/>
    </source>
</evidence>
<dbReference type="Gene3D" id="1.20.1730.10">
    <property type="entry name" value="Sodium/glucose cotransporter"/>
    <property type="match status" value="1"/>
</dbReference>
<dbReference type="GO" id="GO:0005886">
    <property type="term" value="C:plasma membrane"/>
    <property type="evidence" value="ECO:0007669"/>
    <property type="project" value="TreeGrafter"/>
</dbReference>
<dbReference type="InterPro" id="IPR050277">
    <property type="entry name" value="Sodium:Solute_Symporter"/>
</dbReference>
<keyword evidence="7 11" id="KW-1133">Transmembrane helix</keyword>
<evidence type="ECO:0000256" key="10">
    <source>
        <dbReference type="RuleBase" id="RU362091"/>
    </source>
</evidence>
<feature type="transmembrane region" description="Helical" evidence="11">
    <location>
        <begin position="153"/>
        <end position="170"/>
    </location>
</feature>
<evidence type="ECO:0000256" key="9">
    <source>
        <dbReference type="ARBA" id="ARBA00023201"/>
    </source>
</evidence>
<dbReference type="PANTHER" id="PTHR48086:SF5">
    <property type="entry name" value="NA(+):SOLUTE SYMPORTER (SSF FAMILY)"/>
    <property type="match status" value="1"/>
</dbReference>
<feature type="transmembrane region" description="Helical" evidence="11">
    <location>
        <begin position="543"/>
        <end position="568"/>
    </location>
</feature>
<feature type="transmembrane region" description="Helical" evidence="11">
    <location>
        <begin position="450"/>
        <end position="468"/>
    </location>
</feature>
<keyword evidence="6" id="KW-0769">Symport</keyword>
<feature type="transmembrane region" description="Helical" evidence="11">
    <location>
        <begin position="402"/>
        <end position="430"/>
    </location>
</feature>
<evidence type="ECO:0000256" key="4">
    <source>
        <dbReference type="ARBA" id="ARBA00022475"/>
    </source>
</evidence>
<dbReference type="CDD" id="cd11480">
    <property type="entry name" value="SLC5sbd_u4"/>
    <property type="match status" value="1"/>
</dbReference>
<keyword evidence="4" id="KW-1003">Cell membrane</keyword>
<keyword evidence="8 11" id="KW-0472">Membrane</keyword>
<organism evidence="12 13">
    <name type="scientific">Halomonas urumqiensis</name>
    <dbReference type="NCBI Taxonomy" id="1684789"/>
    <lineage>
        <taxon>Bacteria</taxon>
        <taxon>Pseudomonadati</taxon>
        <taxon>Pseudomonadota</taxon>
        <taxon>Gammaproteobacteria</taxon>
        <taxon>Oceanospirillales</taxon>
        <taxon>Halomonadaceae</taxon>
        <taxon>Halomonas</taxon>
    </lineage>
</organism>
<feature type="transmembrane region" description="Helical" evidence="11">
    <location>
        <begin position="474"/>
        <end position="495"/>
    </location>
</feature>
<dbReference type="PROSITE" id="PS50283">
    <property type="entry name" value="NA_SOLUT_SYMP_3"/>
    <property type="match status" value="1"/>
</dbReference>
<dbReference type="PANTHER" id="PTHR48086">
    <property type="entry name" value="SODIUM/PROLINE SYMPORTER-RELATED"/>
    <property type="match status" value="1"/>
</dbReference>
<evidence type="ECO:0000256" key="1">
    <source>
        <dbReference type="ARBA" id="ARBA00004141"/>
    </source>
</evidence>
<comment type="caution">
    <text evidence="12">The sequence shown here is derived from an EMBL/GenBank/DDBJ whole genome shotgun (WGS) entry which is preliminary data.</text>
</comment>
<dbReference type="EMBL" id="PNRG01000025">
    <property type="protein sequence ID" value="PMR79675.1"/>
    <property type="molecule type" value="Genomic_DNA"/>
</dbReference>
<feature type="transmembrane region" description="Helical" evidence="11">
    <location>
        <begin position="182"/>
        <end position="201"/>
    </location>
</feature>
<feature type="transmembrane region" description="Helical" evidence="11">
    <location>
        <begin position="77"/>
        <end position="95"/>
    </location>
</feature>
<dbReference type="InterPro" id="IPR019899">
    <property type="entry name" value="Na/solute_symporter_VC_2705"/>
</dbReference>
<feature type="transmembrane region" description="Helical" evidence="11">
    <location>
        <begin position="281"/>
        <end position="302"/>
    </location>
</feature>
<keyword evidence="5 11" id="KW-0812">Transmembrane</keyword>
<sequence length="598" mass="64037">MSQFAINLLFVGASFALYIGIAIWARAGSTKDFYVAGGGVHPITNGMATAADWMSAASFISMAGLLASGGYANSTFLMGWTGGYVILAMLLAPYLRKFGKFTVPDFIGDRFYSRAARLVAVICLIVASVTYVIGQMTGAGVAFSRFLEVSNTWGIWIAAFIVFLYAVFGGMKGITYTQVAQYIVLIIAYTIPAVFIAMQLTGNPIPMFGMFSTHTESGVPLLQKLDDVVNALGFRDYTADVDNKLNMVLFTLSLMIGTAGLPHVIIRFFTVPKVADARWSAGWALVFIALLYLTAPAVGSMARLNLMTTVYPEMSGQVENYEEAASNPILYEDRPEWVRTWEETGLITFNDANNDGRIQFYNDGNADFAETAESRGWEGSELTVNNDILVLANPEIANLPGWVIGLIAAGGIAAALSTAAGLLLAISSAISHDLIKTMINPNITEKGEMLAARISMGGAILLATYLGLNPPGFAAQTVALAFGIAGASLFPALMMGIFSKRVNNKGAVAGMLAGLLTTLLYIFTYLGWFFVPETNMLPNTPDNWILGISPLSFGAIGAMFNFAVAYLVSNATEEPPQEIQDLVESVRYPKGAGGAVSH</sequence>
<evidence type="ECO:0000313" key="13">
    <source>
        <dbReference type="Proteomes" id="UP000235547"/>
    </source>
</evidence>
<dbReference type="NCBIfam" id="TIGR03648">
    <property type="entry name" value="Na_symport_lg"/>
    <property type="match status" value="1"/>
</dbReference>
<dbReference type="InterPro" id="IPR001734">
    <property type="entry name" value="Na/solute_symporter"/>
</dbReference>
<keyword evidence="13" id="KW-1185">Reference proteome</keyword>
<evidence type="ECO:0000256" key="6">
    <source>
        <dbReference type="ARBA" id="ARBA00022847"/>
    </source>
</evidence>
<comment type="subcellular location">
    <subcellularLocation>
        <location evidence="1">Membrane</location>
        <topology evidence="1">Multi-pass membrane protein</topology>
    </subcellularLocation>
</comment>
<keyword evidence="3" id="KW-0813">Transport</keyword>
<dbReference type="GO" id="GO:0015293">
    <property type="term" value="F:symporter activity"/>
    <property type="evidence" value="ECO:0007669"/>
    <property type="project" value="UniProtKB-KW"/>
</dbReference>
<feature type="transmembrane region" description="Helical" evidence="11">
    <location>
        <begin position="6"/>
        <end position="25"/>
    </location>
</feature>
<evidence type="ECO:0000256" key="11">
    <source>
        <dbReference type="SAM" id="Phobius"/>
    </source>
</evidence>
<reference evidence="12 13" key="1">
    <citation type="submission" date="2018-01" db="EMBL/GenBank/DDBJ databases">
        <title>Halomonas endophytica sp. nov., isolated from storage liquid in the stems of Populus euphratica.</title>
        <authorList>
            <person name="Chen C."/>
        </authorList>
    </citation>
    <scope>NUCLEOTIDE SEQUENCE [LARGE SCALE GENOMIC DNA]</scope>
    <source>
        <strain evidence="12 13">BZ-SZ-XJ27</strain>
    </source>
</reference>
<dbReference type="RefSeq" id="WP_102588438.1">
    <property type="nucleotide sequence ID" value="NZ_BNAE01000001.1"/>
</dbReference>
<name>A0A2N7UGY9_9GAMM</name>
<comment type="similarity">
    <text evidence="2 10">Belongs to the sodium:solute symporter (SSF) (TC 2.A.21) family.</text>
</comment>
<evidence type="ECO:0000256" key="7">
    <source>
        <dbReference type="ARBA" id="ARBA00022989"/>
    </source>
</evidence>
<feature type="transmembrane region" description="Helical" evidence="11">
    <location>
        <begin position="507"/>
        <end position="531"/>
    </location>
</feature>
<keyword evidence="9" id="KW-0739">Sodium transport</keyword>
<dbReference type="AlphaFoldDB" id="A0A2N7UGY9"/>
<feature type="transmembrane region" description="Helical" evidence="11">
    <location>
        <begin position="247"/>
        <end position="269"/>
    </location>
</feature>
<evidence type="ECO:0000256" key="3">
    <source>
        <dbReference type="ARBA" id="ARBA00022448"/>
    </source>
</evidence>
<feature type="transmembrane region" description="Helical" evidence="11">
    <location>
        <begin position="115"/>
        <end position="133"/>
    </location>
</feature>
<evidence type="ECO:0000256" key="2">
    <source>
        <dbReference type="ARBA" id="ARBA00006434"/>
    </source>
</evidence>
<dbReference type="PROSITE" id="PS00457">
    <property type="entry name" value="NA_SOLUT_SYMP_2"/>
    <property type="match status" value="1"/>
</dbReference>
<dbReference type="Proteomes" id="UP000235547">
    <property type="component" value="Unassembled WGS sequence"/>
</dbReference>
<protein>
    <submittedName>
        <fullName evidence="12">Cation acetate symporter</fullName>
    </submittedName>
</protein>
<dbReference type="InterPro" id="IPR018212">
    <property type="entry name" value="Na/solute_symporter_CS"/>
</dbReference>